<dbReference type="InterPro" id="IPR001466">
    <property type="entry name" value="Beta-lactam-related"/>
</dbReference>
<dbReference type="Gene3D" id="3.40.710.10">
    <property type="entry name" value="DD-peptidase/beta-lactamase superfamily"/>
    <property type="match status" value="1"/>
</dbReference>
<dbReference type="EMBL" id="BAAARK010000018">
    <property type="protein sequence ID" value="GAA2673717.1"/>
    <property type="molecule type" value="Genomic_DNA"/>
</dbReference>
<reference evidence="5" key="1">
    <citation type="journal article" date="2019" name="Int. J. Syst. Evol. Microbiol.">
        <title>The Global Catalogue of Microorganisms (GCM) 10K type strain sequencing project: providing services to taxonomists for standard genome sequencing and annotation.</title>
        <authorList>
            <consortium name="The Broad Institute Genomics Platform"/>
            <consortium name="The Broad Institute Genome Sequencing Center for Infectious Disease"/>
            <person name="Wu L."/>
            <person name="Ma J."/>
        </authorList>
    </citation>
    <scope>NUCLEOTIDE SEQUENCE [LARGE SCALE GENOMIC DNA]</scope>
    <source>
        <strain evidence="5">JCM 16374</strain>
    </source>
</reference>
<feature type="chain" id="PRO_5047476267" evidence="2">
    <location>
        <begin position="36"/>
        <end position="451"/>
    </location>
</feature>
<dbReference type="RefSeq" id="WP_344579925.1">
    <property type="nucleotide sequence ID" value="NZ_BAAARK010000018.1"/>
</dbReference>
<feature type="signal peptide" evidence="2">
    <location>
        <begin position="1"/>
        <end position="35"/>
    </location>
</feature>
<gene>
    <name evidence="4" type="ORF">GCM10009864_50560</name>
</gene>
<dbReference type="GO" id="GO:0016787">
    <property type="term" value="F:hydrolase activity"/>
    <property type="evidence" value="ECO:0007669"/>
    <property type="project" value="UniProtKB-KW"/>
</dbReference>
<proteinExistence type="predicted"/>
<dbReference type="InterPro" id="IPR050491">
    <property type="entry name" value="AmpC-like"/>
</dbReference>
<dbReference type="PANTHER" id="PTHR46825">
    <property type="entry name" value="D-ALANYL-D-ALANINE-CARBOXYPEPTIDASE/ENDOPEPTIDASE AMPH"/>
    <property type="match status" value="1"/>
</dbReference>
<protein>
    <submittedName>
        <fullName evidence="4">Serine hydrolase domain-containing protein</fullName>
    </submittedName>
</protein>
<evidence type="ECO:0000256" key="1">
    <source>
        <dbReference type="SAM" id="MobiDB-lite"/>
    </source>
</evidence>
<dbReference type="SUPFAM" id="SSF56601">
    <property type="entry name" value="beta-lactamase/transpeptidase-like"/>
    <property type="match status" value="1"/>
</dbReference>
<feature type="domain" description="Beta-lactamase-related" evidence="3">
    <location>
        <begin position="82"/>
        <end position="373"/>
    </location>
</feature>
<dbReference type="Proteomes" id="UP001500994">
    <property type="component" value="Unassembled WGS sequence"/>
</dbReference>
<organism evidence="4 5">
    <name type="scientific">Streptomyces lunalinharesii</name>
    <dbReference type="NCBI Taxonomy" id="333384"/>
    <lineage>
        <taxon>Bacteria</taxon>
        <taxon>Bacillati</taxon>
        <taxon>Actinomycetota</taxon>
        <taxon>Actinomycetes</taxon>
        <taxon>Kitasatosporales</taxon>
        <taxon>Streptomycetaceae</taxon>
        <taxon>Streptomyces</taxon>
    </lineage>
</organism>
<comment type="caution">
    <text evidence="4">The sequence shown here is derived from an EMBL/GenBank/DDBJ whole genome shotgun (WGS) entry which is preliminary data.</text>
</comment>
<accession>A0ABP6ERJ5</accession>
<evidence type="ECO:0000256" key="2">
    <source>
        <dbReference type="SAM" id="SignalP"/>
    </source>
</evidence>
<dbReference type="PROSITE" id="PS51318">
    <property type="entry name" value="TAT"/>
    <property type="match status" value="1"/>
</dbReference>
<dbReference type="InterPro" id="IPR006311">
    <property type="entry name" value="TAT_signal"/>
</dbReference>
<evidence type="ECO:0000313" key="5">
    <source>
        <dbReference type="Proteomes" id="UP001500994"/>
    </source>
</evidence>
<keyword evidence="2" id="KW-0732">Signal</keyword>
<feature type="compositionally biased region" description="Polar residues" evidence="1">
    <location>
        <begin position="40"/>
        <end position="59"/>
    </location>
</feature>
<dbReference type="InterPro" id="IPR012338">
    <property type="entry name" value="Beta-lactam/transpept-like"/>
</dbReference>
<name>A0ABP6ERJ5_9ACTN</name>
<keyword evidence="5" id="KW-1185">Reference proteome</keyword>
<dbReference type="PANTHER" id="PTHR46825:SF7">
    <property type="entry name" value="D-ALANYL-D-ALANINE CARBOXYPEPTIDASE"/>
    <property type="match status" value="1"/>
</dbReference>
<evidence type="ECO:0000259" key="3">
    <source>
        <dbReference type="Pfam" id="PF00144"/>
    </source>
</evidence>
<keyword evidence="4" id="KW-0378">Hydrolase</keyword>
<sequence length="451" mass="48375">MSIAHPSRRHPRLTRTAAAAALSLALLSIPTAASATTLVSPTPLRTTTTHAPDLASTSRQPDHRPALDEPALRKSLQAFHDAGMYGAYSAVRDGSDAWQGAVGVADIDTGRRTSPQMEHRIGSITKTFTAVAVLQEVGKGHLALDAPIGRYLPDLVTGERGRTITVRMLLNHTSGIGEYSGAIFNTADSFEGNRFHQFAPEELARLGIAAPPFGTPGQGFHYSNTNYVLAGLLLRKVTGQSPESYITSHVIRKAGLRHTYFPQSATISGPHAKMYEAAYGGFTPPRDFSVYNMSWAATAGSLISTMPDLNRFYRALLGGELLAPAELRQMKTTVPMEGSFMRYGLGLLQTTSACGDFWGHNGLVLGAMTWSLSSPDGRRQVSLGFNLTRYQQLDANNQPVASPIDDAMNDYIAQAACGTTKNTGPGATSERPLTAPAPTDQNLTSPRHPAR</sequence>
<feature type="region of interest" description="Disordered" evidence="1">
    <location>
        <begin position="420"/>
        <end position="451"/>
    </location>
</feature>
<feature type="region of interest" description="Disordered" evidence="1">
    <location>
        <begin position="40"/>
        <end position="66"/>
    </location>
</feature>
<evidence type="ECO:0000313" key="4">
    <source>
        <dbReference type="EMBL" id="GAA2673717.1"/>
    </source>
</evidence>
<dbReference type="Pfam" id="PF00144">
    <property type="entry name" value="Beta-lactamase"/>
    <property type="match status" value="1"/>
</dbReference>